<accession>S4PEL3</accession>
<reference evidence="1" key="2">
    <citation type="submission" date="2013-05" db="EMBL/GenBank/DDBJ databases">
        <authorList>
            <person name="Carter J.-M."/>
            <person name="Baker S.C."/>
            <person name="Pink R."/>
            <person name="Carter D.R.F."/>
            <person name="Collins A."/>
            <person name="Tomlin J."/>
            <person name="Gibbs M."/>
            <person name="Breuker C.J."/>
        </authorList>
    </citation>
    <scope>NUCLEOTIDE SEQUENCE</scope>
    <source>
        <tissue evidence="1">Ovary</tissue>
    </source>
</reference>
<dbReference type="AlphaFoldDB" id="S4PEL3"/>
<protein>
    <submittedName>
        <fullName evidence="1">Uncharacterized protein</fullName>
    </submittedName>
</protein>
<dbReference type="EMBL" id="GAIX01004447">
    <property type="protein sequence ID" value="JAA88113.1"/>
    <property type="molecule type" value="Transcribed_RNA"/>
</dbReference>
<name>S4PEL3_9NEOP</name>
<reference evidence="1" key="1">
    <citation type="journal article" date="2013" name="BMC Genomics">
        <title>Unscrambling butterfly oogenesis.</title>
        <authorList>
            <person name="Carter J.M."/>
            <person name="Baker S.C."/>
            <person name="Pink R."/>
            <person name="Carter D.R."/>
            <person name="Collins A."/>
            <person name="Tomlin J."/>
            <person name="Gibbs M."/>
            <person name="Breuker C.J."/>
        </authorList>
    </citation>
    <scope>NUCLEOTIDE SEQUENCE</scope>
    <source>
        <tissue evidence="1">Ovary</tissue>
    </source>
</reference>
<proteinExistence type="predicted"/>
<sequence length="70" mass="8272">MGPILLSCLKICYLRTFNPNRRWFEQSWHCLRLSCNALMHMAASLNVCLISFRTHLSKKTHTFYIKLEIA</sequence>
<evidence type="ECO:0000313" key="1">
    <source>
        <dbReference type="EMBL" id="JAA88113.1"/>
    </source>
</evidence>
<organism evidence="1">
    <name type="scientific">Pararge aegeria</name>
    <name type="common">speckled wood butterfly</name>
    <dbReference type="NCBI Taxonomy" id="116150"/>
    <lineage>
        <taxon>Eukaryota</taxon>
        <taxon>Metazoa</taxon>
        <taxon>Ecdysozoa</taxon>
        <taxon>Arthropoda</taxon>
        <taxon>Hexapoda</taxon>
        <taxon>Insecta</taxon>
        <taxon>Pterygota</taxon>
        <taxon>Neoptera</taxon>
        <taxon>Endopterygota</taxon>
        <taxon>Lepidoptera</taxon>
        <taxon>Glossata</taxon>
        <taxon>Ditrysia</taxon>
        <taxon>Papilionoidea</taxon>
        <taxon>Nymphalidae</taxon>
        <taxon>Satyrinae</taxon>
        <taxon>Satyrini</taxon>
        <taxon>Parargina</taxon>
        <taxon>Pararge</taxon>
    </lineage>
</organism>